<keyword evidence="4" id="KW-0539">Nucleus</keyword>
<dbReference type="Proteomes" id="UP001472677">
    <property type="component" value="Unassembled WGS sequence"/>
</dbReference>
<evidence type="ECO:0000313" key="6">
    <source>
        <dbReference type="Proteomes" id="UP001472677"/>
    </source>
</evidence>
<comment type="subcellular location">
    <subcellularLocation>
        <location evidence="1">Nucleus</location>
    </subcellularLocation>
</comment>
<dbReference type="Gene3D" id="2.60.120.650">
    <property type="entry name" value="Cupin"/>
    <property type="match status" value="2"/>
</dbReference>
<dbReference type="PANTHER" id="PTHR12549">
    <property type="entry name" value="JMJC DOMAIN-CONTAINING HISTONE DEMETHYLATION PROTEIN"/>
    <property type="match status" value="1"/>
</dbReference>
<sequence>MFHPTAVYLALENGGSCLSSLRLTLVSAFFRSDTLSKPSLQDEFGHALLLMNLIGNKCNGASKIRLREWRAANSALRASLKKMRKLGGETEMYGETLRVTTLMRHLYVRKLKSILFWFPGRNVKKRWKMIFKEMTHLLKRVGGHTRHHLFLLRIHPGIDHREAMMMLIWRWMTLKIHLKEFLWGQHAINVGGMIERVISCLKCGKRGYCDSCISTWYSHTPLEEIEKACPACHGSCNCKACIRGDNMIKVRIQEIPVLDKLQYHYSLLSSMLPVIKKIHQEQCFEVELERKLYKTDIDLPRAKVSADEQMCCNFCRIPFVDYHWRCANCSYDLCLHCCQDLRSASSVGVKDIGNEMGERTRDKETSMGQPSKLKLNFLHKFSGWKANSDSSIPCPPKEYGGCGHHSLNLNRIFKMNWVAKLVKNVEEIVSGCKDLVAIWRGIKETTDEKIKDETIMVKAIDCLDRSEVDIELDQFIKGYIEGRTHENGSSEMLKLKDWPSPSASEEFLMYQRPEFISKLPLLEYIHSRLDLLNVATKLSHYSLQNDAGPKIYISYGTYEELDRGNSVTNLHFKMRDMDVLKLTEYLQKHWKDFRKPESAVSDYVMCPLYDQAAYPNKHHKRKLGQEFGRLRNSRQSWRVKEKL</sequence>
<dbReference type="PANTHER" id="PTHR12549:SF17">
    <property type="entry name" value="E3 UBIQUITIN-PROTEIN LIGASE JMJ24"/>
    <property type="match status" value="1"/>
</dbReference>
<dbReference type="InterPro" id="IPR045109">
    <property type="entry name" value="LSDs-like"/>
</dbReference>
<protein>
    <submittedName>
        <fullName evidence="5">Uncharacterized protein</fullName>
    </submittedName>
</protein>
<dbReference type="EMBL" id="JBBPBM010000010">
    <property type="protein sequence ID" value="KAK8564838.1"/>
    <property type="molecule type" value="Genomic_DNA"/>
</dbReference>
<evidence type="ECO:0000256" key="3">
    <source>
        <dbReference type="ARBA" id="ARBA00022723"/>
    </source>
</evidence>
<comment type="similarity">
    <text evidence="2">Belongs to the JARID1 histone demethylase family.</text>
</comment>
<comment type="caution">
    <text evidence="5">The sequence shown here is derived from an EMBL/GenBank/DDBJ whole genome shotgun (WGS) entry which is preliminary data.</text>
</comment>
<accession>A0ABR2ES56</accession>
<keyword evidence="6" id="KW-1185">Reference proteome</keyword>
<evidence type="ECO:0000256" key="4">
    <source>
        <dbReference type="ARBA" id="ARBA00023242"/>
    </source>
</evidence>
<reference evidence="5 6" key="1">
    <citation type="journal article" date="2024" name="G3 (Bethesda)">
        <title>Genome assembly of Hibiscus sabdariffa L. provides insights into metabolisms of medicinal natural products.</title>
        <authorList>
            <person name="Kim T."/>
        </authorList>
    </citation>
    <scope>NUCLEOTIDE SEQUENCE [LARGE SCALE GENOMIC DNA]</scope>
    <source>
        <strain evidence="5">TK-2024</strain>
        <tissue evidence="5">Old leaves</tissue>
    </source>
</reference>
<organism evidence="5 6">
    <name type="scientific">Hibiscus sabdariffa</name>
    <name type="common">roselle</name>
    <dbReference type="NCBI Taxonomy" id="183260"/>
    <lineage>
        <taxon>Eukaryota</taxon>
        <taxon>Viridiplantae</taxon>
        <taxon>Streptophyta</taxon>
        <taxon>Embryophyta</taxon>
        <taxon>Tracheophyta</taxon>
        <taxon>Spermatophyta</taxon>
        <taxon>Magnoliopsida</taxon>
        <taxon>eudicotyledons</taxon>
        <taxon>Gunneridae</taxon>
        <taxon>Pentapetalae</taxon>
        <taxon>rosids</taxon>
        <taxon>malvids</taxon>
        <taxon>Malvales</taxon>
        <taxon>Malvaceae</taxon>
        <taxon>Malvoideae</taxon>
        <taxon>Hibiscus</taxon>
    </lineage>
</organism>
<gene>
    <name evidence="5" type="ORF">V6N12_058420</name>
</gene>
<evidence type="ECO:0000313" key="5">
    <source>
        <dbReference type="EMBL" id="KAK8564838.1"/>
    </source>
</evidence>
<proteinExistence type="inferred from homology"/>
<evidence type="ECO:0000256" key="2">
    <source>
        <dbReference type="ARBA" id="ARBA00006801"/>
    </source>
</evidence>
<evidence type="ECO:0000256" key="1">
    <source>
        <dbReference type="ARBA" id="ARBA00004123"/>
    </source>
</evidence>
<keyword evidence="3" id="KW-0479">Metal-binding</keyword>
<name>A0ABR2ES56_9ROSI</name>